<accession>A0A101FS66</accession>
<evidence type="ECO:0000313" key="1">
    <source>
        <dbReference type="EMBL" id="KUK43379.1"/>
    </source>
</evidence>
<protein>
    <submittedName>
        <fullName evidence="1">Putative inner membrane protein (DUF1819)</fullName>
    </submittedName>
</protein>
<comment type="caution">
    <text evidence="1">The sequence shown here is derived from an EMBL/GenBank/DDBJ whole genome shotgun (WGS) entry which is preliminary data.</text>
</comment>
<dbReference type="EMBL" id="LGFT01000080">
    <property type="protein sequence ID" value="KUK43379.1"/>
    <property type="molecule type" value="Genomic_DNA"/>
</dbReference>
<dbReference type="Pfam" id="PF08849">
    <property type="entry name" value="BrxA"/>
    <property type="match status" value="1"/>
</dbReference>
<dbReference type="PATRIC" id="fig|301375.7.peg.1115"/>
<organism evidence="1 2">
    <name type="scientific">Methanothrix harundinacea</name>
    <dbReference type="NCBI Taxonomy" id="301375"/>
    <lineage>
        <taxon>Archaea</taxon>
        <taxon>Methanobacteriati</taxon>
        <taxon>Methanobacteriota</taxon>
        <taxon>Stenosarchaea group</taxon>
        <taxon>Methanomicrobia</taxon>
        <taxon>Methanotrichales</taxon>
        <taxon>Methanotrichaceae</taxon>
        <taxon>Methanothrix</taxon>
    </lineage>
</organism>
<dbReference type="AlphaFoldDB" id="A0A101FS66"/>
<dbReference type="Proteomes" id="UP000057043">
    <property type="component" value="Unassembled WGS sequence"/>
</dbReference>
<dbReference type="InterPro" id="IPR014948">
    <property type="entry name" value="BrxA"/>
</dbReference>
<proteinExistence type="predicted"/>
<gene>
    <name evidence="1" type="ORF">XD72_2248</name>
</gene>
<dbReference type="InterPro" id="IPR023137">
    <property type="entry name" value="BrxA_sf"/>
</dbReference>
<dbReference type="Gene3D" id="1.10.3540.10">
    <property type="entry name" value="uncharacterized protein from magnetospirillum magneticum domain"/>
    <property type="match status" value="1"/>
</dbReference>
<sequence>MRSNKSRIYSSKIIKAGALLADTKALLANWDNSLPLVDNLARFRQENIFGKASRSRVEDILDIFRQRYLNEDDVTKALATFINGGLPSESLDRILYYHAARADPLLHDFVIELVQPRYETGLRDLHLEDAEGWIRKKIDEGKTHSTWSESTIRRSASGLMTTLRDFGVLQGARNKSLAPIYLPAEAFSYIAFYLSKIQPSGKRLIEDPDWSLFFLTSQTVEHFFMEAHQLHLLNYQAAGSVILITFPAESLEEYAHVILERSN</sequence>
<reference evidence="1 2" key="1">
    <citation type="journal article" date="2015" name="MBio">
        <title>Genome-Resolved Metagenomic Analysis Reveals Roles for Candidate Phyla and Other Microbial Community Members in Biogeochemical Transformations in Oil Reservoirs.</title>
        <authorList>
            <person name="Hu P."/>
            <person name="Tom L."/>
            <person name="Singh A."/>
            <person name="Thomas B.C."/>
            <person name="Baker B.J."/>
            <person name="Piceno Y.M."/>
            <person name="Andersen G.L."/>
            <person name="Banfield J.F."/>
        </authorList>
    </citation>
    <scope>NUCLEOTIDE SEQUENCE [LARGE SCALE GENOMIC DNA]</scope>
    <source>
        <strain evidence="1">57_489</strain>
    </source>
</reference>
<evidence type="ECO:0000313" key="2">
    <source>
        <dbReference type="Proteomes" id="UP000057043"/>
    </source>
</evidence>
<name>A0A101FS66_9EURY</name>